<dbReference type="InterPro" id="IPR010730">
    <property type="entry name" value="HET"/>
</dbReference>
<proteinExistence type="predicted"/>
<sequence length="180" mass="20267">MSNFVYEPLTAPDAFRLLVLEPGAPEDALCCRILHTTHSRNLDYEALSYTWGSPPTGDEPAPTCLINEKTVPIRRNLYDALRHLRWRDYERVLWIDALCIDQSNVGERNHQVGRMRDIYSNAETVRVWLGLASKTSSIAMSWIDELASRRHRNSLGCRAASRTTRPRAAAGAKGGGGRRC</sequence>
<evidence type="ECO:0000313" key="4">
    <source>
        <dbReference type="Proteomes" id="UP001433268"/>
    </source>
</evidence>
<dbReference type="Pfam" id="PF06985">
    <property type="entry name" value="HET"/>
    <property type="match status" value="1"/>
</dbReference>
<dbReference type="RefSeq" id="XP_066665366.1">
    <property type="nucleotide sequence ID" value="XM_066813404.1"/>
</dbReference>
<reference evidence="3 4" key="1">
    <citation type="submission" date="2023-01" db="EMBL/GenBank/DDBJ databases">
        <title>Analysis of 21 Apiospora genomes using comparative genomics revels a genus with tremendous synthesis potential of carbohydrate active enzymes and secondary metabolites.</title>
        <authorList>
            <person name="Sorensen T."/>
        </authorList>
    </citation>
    <scope>NUCLEOTIDE SEQUENCE [LARGE SCALE GENOMIC DNA]</scope>
    <source>
        <strain evidence="3 4">CBS 114990</strain>
    </source>
</reference>
<feature type="region of interest" description="Disordered" evidence="1">
    <location>
        <begin position="158"/>
        <end position="180"/>
    </location>
</feature>
<evidence type="ECO:0000259" key="2">
    <source>
        <dbReference type="Pfam" id="PF06985"/>
    </source>
</evidence>
<dbReference type="PANTHER" id="PTHR24148:SF77">
    <property type="entry name" value="HETEROKARYON INCOMPATIBILITY DOMAIN-CONTAINING PROTEIN"/>
    <property type="match status" value="1"/>
</dbReference>
<keyword evidence="4" id="KW-1185">Reference proteome</keyword>
<feature type="compositionally biased region" description="Low complexity" evidence="1">
    <location>
        <begin position="158"/>
        <end position="171"/>
    </location>
</feature>
<accession>A0ABR1VT43</accession>
<feature type="domain" description="Heterokaryon incompatibility" evidence="2">
    <location>
        <begin position="44"/>
        <end position="153"/>
    </location>
</feature>
<dbReference type="GeneID" id="92046464"/>
<dbReference type="EMBL" id="JAQQWN010000007">
    <property type="protein sequence ID" value="KAK8074426.1"/>
    <property type="molecule type" value="Genomic_DNA"/>
</dbReference>
<protein>
    <submittedName>
        <fullName evidence="3">Heterokaryon incompatibility protein</fullName>
    </submittedName>
</protein>
<comment type="caution">
    <text evidence="3">The sequence shown here is derived from an EMBL/GenBank/DDBJ whole genome shotgun (WGS) entry which is preliminary data.</text>
</comment>
<organism evidence="3 4">
    <name type="scientific">Apiospora hydei</name>
    <dbReference type="NCBI Taxonomy" id="1337664"/>
    <lineage>
        <taxon>Eukaryota</taxon>
        <taxon>Fungi</taxon>
        <taxon>Dikarya</taxon>
        <taxon>Ascomycota</taxon>
        <taxon>Pezizomycotina</taxon>
        <taxon>Sordariomycetes</taxon>
        <taxon>Xylariomycetidae</taxon>
        <taxon>Amphisphaeriales</taxon>
        <taxon>Apiosporaceae</taxon>
        <taxon>Apiospora</taxon>
    </lineage>
</organism>
<name>A0ABR1VT43_9PEZI</name>
<gene>
    <name evidence="3" type="ORF">PG997_009089</name>
</gene>
<dbReference type="InterPro" id="IPR052895">
    <property type="entry name" value="HetReg/Transcr_Mod"/>
</dbReference>
<dbReference type="PANTHER" id="PTHR24148">
    <property type="entry name" value="ANKYRIN REPEAT DOMAIN-CONTAINING PROTEIN 39 HOMOLOG-RELATED"/>
    <property type="match status" value="1"/>
</dbReference>
<dbReference type="Proteomes" id="UP001433268">
    <property type="component" value="Unassembled WGS sequence"/>
</dbReference>
<evidence type="ECO:0000313" key="3">
    <source>
        <dbReference type="EMBL" id="KAK8074426.1"/>
    </source>
</evidence>
<evidence type="ECO:0000256" key="1">
    <source>
        <dbReference type="SAM" id="MobiDB-lite"/>
    </source>
</evidence>